<keyword evidence="2" id="KW-1185">Reference proteome</keyword>
<protein>
    <submittedName>
        <fullName evidence="1">Uncharacterized protein</fullName>
    </submittedName>
</protein>
<accession>A0A2R4XFE2</accession>
<name>A0A2R4XFE2_9BURK</name>
<organism evidence="1 2">
    <name type="scientific">Orrella marina</name>
    <dbReference type="NCBI Taxonomy" id="2163011"/>
    <lineage>
        <taxon>Bacteria</taxon>
        <taxon>Pseudomonadati</taxon>
        <taxon>Pseudomonadota</taxon>
        <taxon>Betaproteobacteria</taxon>
        <taxon>Burkholderiales</taxon>
        <taxon>Alcaligenaceae</taxon>
        <taxon>Orrella</taxon>
    </lineage>
</organism>
<dbReference type="AlphaFoldDB" id="A0A2R4XFE2"/>
<reference evidence="1 2" key="1">
    <citation type="submission" date="2018-04" db="EMBL/GenBank/DDBJ databases">
        <title>Bordetella sp. HZ20 isolated from seawater.</title>
        <authorList>
            <person name="Sun C."/>
        </authorList>
    </citation>
    <scope>NUCLEOTIDE SEQUENCE [LARGE SCALE GENOMIC DNA]</scope>
    <source>
        <strain evidence="1 2">HZ20</strain>
    </source>
</reference>
<dbReference type="Proteomes" id="UP000244571">
    <property type="component" value="Chromosome"/>
</dbReference>
<proteinExistence type="predicted"/>
<dbReference type="EMBL" id="CP028901">
    <property type="protein sequence ID" value="AWB32527.1"/>
    <property type="molecule type" value="Genomic_DNA"/>
</dbReference>
<sequence>MTHYEIAGTTRSNERLQAACGSAVQASGPACRQTKVNTLQVLSGTQLQIPPDRNLLYVVPDSLPQAPHQRSGCKR</sequence>
<evidence type="ECO:0000313" key="1">
    <source>
        <dbReference type="EMBL" id="AWB32527.1"/>
    </source>
</evidence>
<dbReference type="KEGG" id="boz:DBV39_01005"/>
<evidence type="ECO:0000313" key="2">
    <source>
        <dbReference type="Proteomes" id="UP000244571"/>
    </source>
</evidence>
<gene>
    <name evidence="1" type="ORF">DBV39_01005</name>
</gene>